<name>A0A1F4PNL0_UNCK3</name>
<dbReference type="Proteomes" id="UP000179010">
    <property type="component" value="Unassembled WGS sequence"/>
</dbReference>
<sequence>MEKSKTQIDLSSRPLFVGTAVALVVLLGLTIWGFISNRSLADTTLQAGDLQIDKTEVAADGIDSSQVTVTITQKGNNAPAADVWVGLNIKTEELITQDLSNFGWYSPESGRSFYQTDALGKVEFSVRSRVAGDITYTVYAADPEQKNSGKYLSLERDFTIHFK</sequence>
<protein>
    <submittedName>
        <fullName evidence="2">Uncharacterized protein</fullName>
    </submittedName>
</protein>
<dbReference type="EMBL" id="METE01000008">
    <property type="protein sequence ID" value="OGB85238.1"/>
    <property type="molecule type" value="Genomic_DNA"/>
</dbReference>
<feature type="transmembrane region" description="Helical" evidence="1">
    <location>
        <begin position="15"/>
        <end position="35"/>
    </location>
</feature>
<reference evidence="2 3" key="1">
    <citation type="journal article" date="2016" name="Nat. Commun.">
        <title>Thousands of microbial genomes shed light on interconnected biogeochemical processes in an aquifer system.</title>
        <authorList>
            <person name="Anantharaman K."/>
            <person name="Brown C.T."/>
            <person name="Hug L.A."/>
            <person name="Sharon I."/>
            <person name="Castelle C.J."/>
            <person name="Probst A.J."/>
            <person name="Thomas B.C."/>
            <person name="Singh A."/>
            <person name="Wilkins M.J."/>
            <person name="Karaoz U."/>
            <person name="Brodie E.L."/>
            <person name="Williams K.H."/>
            <person name="Hubbard S.S."/>
            <person name="Banfield J.F."/>
        </authorList>
    </citation>
    <scope>NUCLEOTIDE SEQUENCE [LARGE SCALE GENOMIC DNA]</scope>
</reference>
<keyword evidence="1" id="KW-0812">Transmembrane</keyword>
<keyword evidence="1" id="KW-1133">Transmembrane helix</keyword>
<gene>
    <name evidence="2" type="ORF">A2994_00135</name>
</gene>
<dbReference type="Gene3D" id="2.60.40.10">
    <property type="entry name" value="Immunoglobulins"/>
    <property type="match status" value="1"/>
</dbReference>
<proteinExistence type="predicted"/>
<dbReference type="AlphaFoldDB" id="A0A1F4PNL0"/>
<organism evidence="2 3">
    <name type="scientific">candidate division Kazan bacterium RIFCSPLOWO2_01_FULL_48_13</name>
    <dbReference type="NCBI Taxonomy" id="1798539"/>
    <lineage>
        <taxon>Bacteria</taxon>
        <taxon>Bacteria division Kazan-3B-28</taxon>
    </lineage>
</organism>
<dbReference type="SUPFAM" id="SSF49373">
    <property type="entry name" value="Invasin/intimin cell-adhesion fragments"/>
    <property type="match status" value="1"/>
</dbReference>
<comment type="caution">
    <text evidence="2">The sequence shown here is derived from an EMBL/GenBank/DDBJ whole genome shotgun (WGS) entry which is preliminary data.</text>
</comment>
<evidence type="ECO:0000313" key="3">
    <source>
        <dbReference type="Proteomes" id="UP000179010"/>
    </source>
</evidence>
<evidence type="ECO:0000313" key="2">
    <source>
        <dbReference type="EMBL" id="OGB85238.1"/>
    </source>
</evidence>
<evidence type="ECO:0000256" key="1">
    <source>
        <dbReference type="SAM" id="Phobius"/>
    </source>
</evidence>
<dbReference type="InterPro" id="IPR013783">
    <property type="entry name" value="Ig-like_fold"/>
</dbReference>
<keyword evidence="1" id="KW-0472">Membrane</keyword>
<dbReference type="InterPro" id="IPR008964">
    <property type="entry name" value="Invasin/intimin_cell_adhesion"/>
</dbReference>
<accession>A0A1F4PNL0</accession>